<proteinExistence type="predicted"/>
<gene>
    <name evidence="3" type="ORF">RND81_08G192700</name>
</gene>
<feature type="compositionally biased region" description="Polar residues" evidence="1">
    <location>
        <begin position="46"/>
        <end position="59"/>
    </location>
</feature>
<feature type="signal peptide" evidence="2">
    <location>
        <begin position="1"/>
        <end position="32"/>
    </location>
</feature>
<dbReference type="EMBL" id="JBDFQZ010000008">
    <property type="protein sequence ID" value="KAK9699737.1"/>
    <property type="molecule type" value="Genomic_DNA"/>
</dbReference>
<keyword evidence="2" id="KW-0732">Signal</keyword>
<protein>
    <submittedName>
        <fullName evidence="3">Uncharacterized protein</fullName>
    </submittedName>
</protein>
<organism evidence="3 4">
    <name type="scientific">Saponaria officinalis</name>
    <name type="common">Common soapwort</name>
    <name type="synonym">Lychnis saponaria</name>
    <dbReference type="NCBI Taxonomy" id="3572"/>
    <lineage>
        <taxon>Eukaryota</taxon>
        <taxon>Viridiplantae</taxon>
        <taxon>Streptophyta</taxon>
        <taxon>Embryophyta</taxon>
        <taxon>Tracheophyta</taxon>
        <taxon>Spermatophyta</taxon>
        <taxon>Magnoliopsida</taxon>
        <taxon>eudicotyledons</taxon>
        <taxon>Gunneridae</taxon>
        <taxon>Pentapetalae</taxon>
        <taxon>Caryophyllales</taxon>
        <taxon>Caryophyllaceae</taxon>
        <taxon>Caryophylleae</taxon>
        <taxon>Saponaria</taxon>
    </lineage>
</organism>
<feature type="compositionally biased region" description="Pro residues" evidence="1">
    <location>
        <begin position="64"/>
        <end position="76"/>
    </location>
</feature>
<keyword evidence="4" id="KW-1185">Reference proteome</keyword>
<dbReference type="Proteomes" id="UP001443914">
    <property type="component" value="Unassembled WGS sequence"/>
</dbReference>
<evidence type="ECO:0000313" key="3">
    <source>
        <dbReference type="EMBL" id="KAK9699737.1"/>
    </source>
</evidence>
<accession>A0AAW1J8K4</accession>
<evidence type="ECO:0000256" key="2">
    <source>
        <dbReference type="SAM" id="SignalP"/>
    </source>
</evidence>
<comment type="caution">
    <text evidence="3">The sequence shown here is derived from an EMBL/GenBank/DDBJ whole genome shotgun (WGS) entry which is preliminary data.</text>
</comment>
<name>A0AAW1J8K4_SAPOF</name>
<sequence length="147" mass="15368">MASIFALDSSFLVPLLFALLLTLSDGPAHVLAKHPKILPPHPVVITTPSGWPSTGGDTASPSPLSSPVPPQTPPPPKHSRIPHPHHVPVVTSPTGWPSVGPPKPSRFAHPHVPLVTTPTGWPSGGAPLPSRIPHPPPSYYIPEPPLA</sequence>
<feature type="chain" id="PRO_5043867139" evidence="2">
    <location>
        <begin position="33"/>
        <end position="147"/>
    </location>
</feature>
<evidence type="ECO:0000313" key="4">
    <source>
        <dbReference type="Proteomes" id="UP001443914"/>
    </source>
</evidence>
<feature type="region of interest" description="Disordered" evidence="1">
    <location>
        <begin position="43"/>
        <end position="147"/>
    </location>
</feature>
<reference evidence="3" key="1">
    <citation type="submission" date="2024-03" db="EMBL/GenBank/DDBJ databases">
        <title>WGS assembly of Saponaria officinalis var. Norfolk2.</title>
        <authorList>
            <person name="Jenkins J."/>
            <person name="Shu S."/>
            <person name="Grimwood J."/>
            <person name="Barry K."/>
            <person name="Goodstein D."/>
            <person name="Schmutz J."/>
            <person name="Leebens-Mack J."/>
            <person name="Osbourn A."/>
        </authorList>
    </citation>
    <scope>NUCLEOTIDE SEQUENCE [LARGE SCALE GENOMIC DNA]</scope>
    <source>
        <strain evidence="3">JIC</strain>
    </source>
</reference>
<dbReference type="AlphaFoldDB" id="A0AAW1J8K4"/>
<feature type="compositionally biased region" description="Basic residues" evidence="1">
    <location>
        <begin position="77"/>
        <end position="86"/>
    </location>
</feature>
<feature type="compositionally biased region" description="Pro residues" evidence="1">
    <location>
        <begin position="130"/>
        <end position="147"/>
    </location>
</feature>
<evidence type="ECO:0000256" key="1">
    <source>
        <dbReference type="SAM" id="MobiDB-lite"/>
    </source>
</evidence>